<evidence type="ECO:0000313" key="2">
    <source>
        <dbReference type="Proteomes" id="UP000325004"/>
    </source>
</evidence>
<keyword evidence="2" id="KW-1185">Reference proteome</keyword>
<dbReference type="KEGG" id="cpri:FZC34_00280"/>
<accession>A0A5C0UFE7</accession>
<evidence type="ECO:0008006" key="3">
    <source>
        <dbReference type="Google" id="ProtNLM"/>
    </source>
</evidence>
<dbReference type="AlphaFoldDB" id="A0A5C0UFE7"/>
<protein>
    <recommendedName>
        <fullName evidence="3">Lipoprotein</fullName>
    </recommendedName>
</protein>
<organism evidence="1 2">
    <name type="scientific">Candidatus Cytomitobacter primus</name>
    <dbReference type="NCBI Taxonomy" id="2066024"/>
    <lineage>
        <taxon>Bacteria</taxon>
        <taxon>Pseudomonadati</taxon>
        <taxon>Pseudomonadota</taxon>
        <taxon>Alphaproteobacteria</taxon>
        <taxon>Holosporales</taxon>
        <taxon>Holosporaceae</taxon>
        <taxon>Candidatus Cytomitobacter</taxon>
    </lineage>
</organism>
<dbReference type="OrthoDB" id="9830866at2"/>
<dbReference type="RefSeq" id="WP_148971479.1">
    <property type="nucleotide sequence ID" value="NZ_CP043316.1"/>
</dbReference>
<name>A0A5C0UFE7_9PROT</name>
<reference evidence="1 2" key="1">
    <citation type="submission" date="2019-08" db="EMBL/GenBank/DDBJ databases">
        <title>Highly reduced genomes of protist endosymbionts show evolutionary convergence.</title>
        <authorList>
            <person name="George E."/>
            <person name="Husnik F."/>
            <person name="Tashyreva D."/>
            <person name="Prokopchuk G."/>
            <person name="Horak A."/>
            <person name="Kwong W.K."/>
            <person name="Lukes J."/>
            <person name="Keeling P.J."/>
        </authorList>
    </citation>
    <scope>NUCLEOTIDE SEQUENCE [LARGE SCALE GENOMIC DNA]</scope>
    <source>
        <strain evidence="1">1604LC</strain>
    </source>
</reference>
<proteinExistence type="predicted"/>
<gene>
    <name evidence="1" type="ORF">FZC34_00280</name>
</gene>
<dbReference type="EMBL" id="CP043316">
    <property type="protein sequence ID" value="QEK38363.1"/>
    <property type="molecule type" value="Genomic_DNA"/>
</dbReference>
<sequence>MKFLACLVAIFLIGCEQDKKKNYSLQTFSILSTQNMNNNSVVRVELVQIFNQILWNIVSKMKSKQYFENRKSLLSHNSQHMKVWSFEPLPRTELSSFCIGNWTPMCYGSIVFMSYNTDKKNSFTLTPKTKHLNIELGLNALKKISPTKKNNTKLIHRNIYSIGADK</sequence>
<dbReference type="PROSITE" id="PS51257">
    <property type="entry name" value="PROKAR_LIPOPROTEIN"/>
    <property type="match status" value="1"/>
</dbReference>
<evidence type="ECO:0000313" key="1">
    <source>
        <dbReference type="EMBL" id="QEK38363.1"/>
    </source>
</evidence>
<dbReference type="Proteomes" id="UP000325004">
    <property type="component" value="Chromosome"/>
</dbReference>